<evidence type="ECO:0000313" key="3">
    <source>
        <dbReference type="Proteomes" id="UP000500767"/>
    </source>
</evidence>
<accession>A0A6M8HR33</accession>
<feature type="transmembrane region" description="Helical" evidence="1">
    <location>
        <begin position="128"/>
        <end position="147"/>
    </location>
</feature>
<feature type="transmembrane region" description="Helical" evidence="1">
    <location>
        <begin position="269"/>
        <end position="294"/>
    </location>
</feature>
<feature type="transmembrane region" description="Helical" evidence="1">
    <location>
        <begin position="224"/>
        <end position="249"/>
    </location>
</feature>
<protein>
    <recommendedName>
        <fullName evidence="4">DUF1772 domain-containing protein</fullName>
    </recommendedName>
</protein>
<reference evidence="2 3" key="1">
    <citation type="journal article" date="2014" name="World J. Microbiol. Biotechnol.">
        <title>Biodiversity and physiological characteristics of Antarctic and Arctic lichens-associated bacteria.</title>
        <authorList>
            <person name="Lee Y.M."/>
            <person name="Kim E.H."/>
            <person name="Lee H.K."/>
            <person name="Hong S.G."/>
        </authorList>
    </citation>
    <scope>NUCLEOTIDE SEQUENCE [LARGE SCALE GENOMIC DNA]</scope>
    <source>
        <strain evidence="2 3">PAMC 26569</strain>
    </source>
</reference>
<keyword evidence="1" id="KW-1133">Transmembrane helix</keyword>
<proteinExistence type="predicted"/>
<name>A0A6M8HR33_9PROT</name>
<organism evidence="2 3">
    <name type="scientific">Lichenicola cladoniae</name>
    <dbReference type="NCBI Taxonomy" id="1484109"/>
    <lineage>
        <taxon>Bacteria</taxon>
        <taxon>Pseudomonadati</taxon>
        <taxon>Pseudomonadota</taxon>
        <taxon>Alphaproteobacteria</taxon>
        <taxon>Acetobacterales</taxon>
        <taxon>Acetobacteraceae</taxon>
        <taxon>Lichenicola</taxon>
    </lineage>
</organism>
<dbReference type="KEGG" id="lck:HN018_12120"/>
<dbReference type="EMBL" id="CP053708">
    <property type="protein sequence ID" value="QKE90681.1"/>
    <property type="molecule type" value="Genomic_DNA"/>
</dbReference>
<feature type="transmembrane region" description="Helical" evidence="1">
    <location>
        <begin position="54"/>
        <end position="72"/>
    </location>
</feature>
<feature type="transmembrane region" description="Helical" evidence="1">
    <location>
        <begin position="6"/>
        <end position="27"/>
    </location>
</feature>
<dbReference type="Proteomes" id="UP000500767">
    <property type="component" value="Chromosome"/>
</dbReference>
<dbReference type="RefSeq" id="WP_171835632.1">
    <property type="nucleotide sequence ID" value="NZ_CP053708.1"/>
</dbReference>
<keyword evidence="1" id="KW-0472">Membrane</keyword>
<evidence type="ECO:0000313" key="2">
    <source>
        <dbReference type="EMBL" id="QKE90681.1"/>
    </source>
</evidence>
<keyword evidence="3" id="KW-1185">Reference proteome</keyword>
<sequence>MIVHAVGLGGMLFFGGLWAGSNLMMLAERARTWQRMADEGYPDDFRRTMMLSKLWVEVTGLATAFSSGVFAITAGPSATVAIIATSITAFTLVASGMIDKPAPATMTAATGQAKPELRGHRAVWRGHHAGRTLAAVAAFLCLCTAACPTTAGWAMIVSGGLWTGGVSFLAVERSRAWRDMPLDDFLADFRVSVRFVDPLMPVCCFASAIAATVFSRASHGTSAIFGWVGVVCTMIAAVGSGAVSAPSVLRMLRSEKTQTSAQLMRDRTIMLASNVVRTIAALLAFVCLDAAIIAQ</sequence>
<gene>
    <name evidence="2" type="ORF">HN018_12120</name>
</gene>
<evidence type="ECO:0008006" key="4">
    <source>
        <dbReference type="Google" id="ProtNLM"/>
    </source>
</evidence>
<feature type="transmembrane region" description="Helical" evidence="1">
    <location>
        <begin position="78"/>
        <end position="98"/>
    </location>
</feature>
<dbReference type="AlphaFoldDB" id="A0A6M8HR33"/>
<evidence type="ECO:0000256" key="1">
    <source>
        <dbReference type="SAM" id="Phobius"/>
    </source>
</evidence>
<keyword evidence="1" id="KW-0812">Transmembrane</keyword>